<dbReference type="AlphaFoldDB" id="A0A9P3L7J0"/>
<sequence length="111" mass="12588">MVSATGRYTLRPQWCTRAHLHLVTKHTACNPSSCTSSCFSVDSTWNLWIMTRVAPKHSRPRDTISRFPSPSAALDPQMRPPVFPRLDAWNLVHARLALRPWRAWVPAAGRA</sequence>
<reference evidence="1 2" key="1">
    <citation type="submission" date="2021-08" db="EMBL/GenBank/DDBJ databases">
        <title>Draft Genome Sequence of Phanerochaete sordida strain YK-624.</title>
        <authorList>
            <person name="Mori T."/>
            <person name="Dohra H."/>
            <person name="Suzuki T."/>
            <person name="Kawagishi H."/>
            <person name="Hirai H."/>
        </authorList>
    </citation>
    <scope>NUCLEOTIDE SEQUENCE [LARGE SCALE GENOMIC DNA]</scope>
    <source>
        <strain evidence="1 2">YK-624</strain>
    </source>
</reference>
<organism evidence="1 2">
    <name type="scientific">Phanerochaete sordida</name>
    <dbReference type="NCBI Taxonomy" id="48140"/>
    <lineage>
        <taxon>Eukaryota</taxon>
        <taxon>Fungi</taxon>
        <taxon>Dikarya</taxon>
        <taxon>Basidiomycota</taxon>
        <taxon>Agaricomycotina</taxon>
        <taxon>Agaricomycetes</taxon>
        <taxon>Polyporales</taxon>
        <taxon>Phanerochaetaceae</taxon>
        <taxon>Phanerochaete</taxon>
    </lineage>
</organism>
<gene>
    <name evidence="1" type="ORF">PsYK624_010920</name>
</gene>
<name>A0A9P3L7J0_9APHY</name>
<protein>
    <submittedName>
        <fullName evidence="1">Uncharacterized protein</fullName>
    </submittedName>
</protein>
<keyword evidence="2" id="KW-1185">Reference proteome</keyword>
<proteinExistence type="predicted"/>
<dbReference type="Proteomes" id="UP000703269">
    <property type="component" value="Unassembled WGS sequence"/>
</dbReference>
<dbReference type="EMBL" id="BPQB01000001">
    <property type="protein sequence ID" value="GJE85015.1"/>
    <property type="molecule type" value="Genomic_DNA"/>
</dbReference>
<accession>A0A9P3L7J0</accession>
<comment type="caution">
    <text evidence="1">The sequence shown here is derived from an EMBL/GenBank/DDBJ whole genome shotgun (WGS) entry which is preliminary data.</text>
</comment>
<evidence type="ECO:0000313" key="2">
    <source>
        <dbReference type="Proteomes" id="UP000703269"/>
    </source>
</evidence>
<evidence type="ECO:0000313" key="1">
    <source>
        <dbReference type="EMBL" id="GJE85015.1"/>
    </source>
</evidence>